<dbReference type="Pfam" id="PF00565">
    <property type="entry name" value="SNase"/>
    <property type="match status" value="1"/>
</dbReference>
<dbReference type="PANTHER" id="PTHR12302:SF3">
    <property type="entry name" value="SERINE_THREONINE-PROTEIN KINASE 31"/>
    <property type="match status" value="1"/>
</dbReference>
<dbReference type="PANTHER" id="PTHR12302">
    <property type="entry name" value="EBNA2 BINDING PROTEIN P100"/>
    <property type="match status" value="1"/>
</dbReference>
<dbReference type="EMBL" id="CP063982">
    <property type="protein sequence ID" value="UOD51652.1"/>
    <property type="molecule type" value="Genomic_DNA"/>
</dbReference>
<reference evidence="5 6" key="1">
    <citation type="submission" date="2020-11" db="EMBL/GenBank/DDBJ databases">
        <title>Algicoccus daihaiensis sp.nov., isolated from Daihai Lake in Inner Mongolia.</title>
        <authorList>
            <person name="Kai J."/>
        </authorList>
    </citation>
    <scope>NUCLEOTIDE SEQUENCE [LARGE SCALE GENOMIC DNA]</scope>
    <source>
        <strain evidence="6">f23</strain>
    </source>
</reference>
<dbReference type="Proteomes" id="UP000831607">
    <property type="component" value="Chromosome"/>
</dbReference>
<evidence type="ECO:0000256" key="3">
    <source>
        <dbReference type="ARBA" id="ARBA00022801"/>
    </source>
</evidence>
<evidence type="ECO:0000313" key="5">
    <source>
        <dbReference type="EMBL" id="UOD51652.1"/>
    </source>
</evidence>
<dbReference type="Gene3D" id="2.40.50.90">
    <property type="match status" value="1"/>
</dbReference>
<dbReference type="InterPro" id="IPR035437">
    <property type="entry name" value="SNase_OB-fold_sf"/>
</dbReference>
<keyword evidence="6" id="KW-1185">Reference proteome</keyword>
<name>A0ABY4ARJ4_9BURK</name>
<feature type="domain" description="TNase-like" evidence="4">
    <location>
        <begin position="15"/>
        <end position="146"/>
    </location>
</feature>
<proteinExistence type="predicted"/>
<protein>
    <submittedName>
        <fullName evidence="5">Thermonuclease family protein</fullName>
    </submittedName>
</protein>
<evidence type="ECO:0000313" key="6">
    <source>
        <dbReference type="Proteomes" id="UP000831607"/>
    </source>
</evidence>
<dbReference type="InterPro" id="IPR016071">
    <property type="entry name" value="Staphylococal_nuclease_OB-fold"/>
</dbReference>
<accession>A0ABY4ARJ4</accession>
<dbReference type="InterPro" id="IPR002071">
    <property type="entry name" value="Thermonucl_AS"/>
</dbReference>
<evidence type="ECO:0000256" key="2">
    <source>
        <dbReference type="ARBA" id="ARBA00022759"/>
    </source>
</evidence>
<evidence type="ECO:0000259" key="4">
    <source>
        <dbReference type="PROSITE" id="PS50830"/>
    </source>
</evidence>
<gene>
    <name evidence="5" type="ORF">DHf2319_09370</name>
</gene>
<keyword evidence="1" id="KW-0540">Nuclease</keyword>
<dbReference type="PROSITE" id="PS50830">
    <property type="entry name" value="TNASE_3"/>
    <property type="match status" value="1"/>
</dbReference>
<evidence type="ECO:0000256" key="1">
    <source>
        <dbReference type="ARBA" id="ARBA00022722"/>
    </source>
</evidence>
<keyword evidence="2" id="KW-0255">Endonuclease</keyword>
<organism evidence="5 6">
    <name type="scientific">Orrella daihaiensis</name>
    <dbReference type="NCBI Taxonomy" id="2782176"/>
    <lineage>
        <taxon>Bacteria</taxon>
        <taxon>Pseudomonadati</taxon>
        <taxon>Pseudomonadota</taxon>
        <taxon>Betaproteobacteria</taxon>
        <taxon>Burkholderiales</taxon>
        <taxon>Alcaligenaceae</taxon>
        <taxon>Orrella</taxon>
    </lineage>
</organism>
<sequence>MAALFFATPELVLAYQINGKVVKVADGDTITVRDGSENYRIRLASIDAPETGSGSKRPGQPYGEASRRFLANEVAGKQVELECFEEDRYGRHICDVLMGEITVNQLLVYAGLAWANRQGKDKYLRDRRLLTLQDDAKANKRGLWVEPNPVPPWVWRYDCWRQGQCGK</sequence>
<keyword evidence="3" id="KW-0378">Hydrolase</keyword>
<dbReference type="PROSITE" id="PS01123">
    <property type="entry name" value="TNASE_1"/>
    <property type="match status" value="1"/>
</dbReference>
<dbReference type="SUPFAM" id="SSF50199">
    <property type="entry name" value="Staphylococcal nuclease"/>
    <property type="match status" value="1"/>
</dbReference>
<dbReference type="SMART" id="SM00318">
    <property type="entry name" value="SNc"/>
    <property type="match status" value="1"/>
</dbReference>